<sequence>MKRAVFTGLGIVSSIGNNQQEVLASLREGRSGITFSQELKDAGMRRQVWGNVKLDTTGLIDRKVVRFMSDASIYAYLSMEQAVADAGLAPEVYQNNPRVGLIAGSGGGSPKFQVFGADAMRSPRGLKAVGPYVVTKAMASGVSACLATPFKIYGVNYSISSACARSAQCFGDAGGQIRLGHR</sequence>
<protein>
    <recommendedName>
        <fullName evidence="7">3-oxoacyl-[acyl-carrier-protein] synthase 1</fullName>
        <ecNumber evidence="4">2.3.1.41</ecNumber>
    </recommendedName>
    <alternativeName>
        <fullName evidence="8">3-oxoacyl-[acyl-carrier-protein] synthase I</fullName>
    </alternativeName>
    <alternativeName>
        <fullName evidence="9">Beta-ketoacyl-ACP synthase I</fullName>
    </alternativeName>
</protein>
<dbReference type="InterPro" id="IPR014030">
    <property type="entry name" value="Ketoacyl_synth_N"/>
</dbReference>
<dbReference type="Proteomes" id="UP000298196">
    <property type="component" value="Unassembled WGS sequence"/>
</dbReference>
<dbReference type="GO" id="GO:0006633">
    <property type="term" value="P:fatty acid biosynthetic process"/>
    <property type="evidence" value="ECO:0007669"/>
    <property type="project" value="TreeGrafter"/>
</dbReference>
<evidence type="ECO:0000313" key="13">
    <source>
        <dbReference type="EMBL" id="TGD68476.1"/>
    </source>
</evidence>
<evidence type="ECO:0000256" key="10">
    <source>
        <dbReference type="ARBA" id="ARBA00048121"/>
    </source>
</evidence>
<feature type="domain" description="Beta-ketoacyl synthase-like N-terminal" evidence="12">
    <location>
        <begin position="4"/>
        <end position="181"/>
    </location>
</feature>
<organism evidence="13 14">
    <name type="scientific">Salmonella enterica subsp. enterica serovar Poona</name>
    <dbReference type="NCBI Taxonomy" id="436295"/>
    <lineage>
        <taxon>Bacteria</taxon>
        <taxon>Pseudomonadati</taxon>
        <taxon>Pseudomonadota</taxon>
        <taxon>Gammaproteobacteria</taxon>
        <taxon>Enterobacterales</taxon>
        <taxon>Enterobacteriaceae</taxon>
        <taxon>Salmonella</taxon>
    </lineage>
</organism>
<evidence type="ECO:0000256" key="11">
    <source>
        <dbReference type="ARBA" id="ARBA00048506"/>
    </source>
</evidence>
<feature type="non-terminal residue" evidence="13">
    <location>
        <position position="182"/>
    </location>
</feature>
<comment type="pathway">
    <text evidence="2">Lipid metabolism.</text>
</comment>
<evidence type="ECO:0000256" key="1">
    <source>
        <dbReference type="ARBA" id="ARBA00004496"/>
    </source>
</evidence>
<gene>
    <name evidence="13" type="ORF">C9F07_16660</name>
</gene>
<dbReference type="SUPFAM" id="SSF53901">
    <property type="entry name" value="Thiolase-like"/>
    <property type="match status" value="1"/>
</dbReference>
<dbReference type="EMBL" id="PYKI01001742">
    <property type="protein sequence ID" value="TGD68476.1"/>
    <property type="molecule type" value="Genomic_DNA"/>
</dbReference>
<comment type="catalytic activity">
    <reaction evidence="11">
        <text>a fatty acyl-[ACP] + malonyl-[ACP] + H(+) = a 3-oxoacyl-[ACP] + holo-[ACP] + CO2</text>
        <dbReference type="Rhea" id="RHEA:22836"/>
        <dbReference type="Rhea" id="RHEA-COMP:9623"/>
        <dbReference type="Rhea" id="RHEA-COMP:9685"/>
        <dbReference type="Rhea" id="RHEA-COMP:9916"/>
        <dbReference type="Rhea" id="RHEA-COMP:14125"/>
        <dbReference type="ChEBI" id="CHEBI:15378"/>
        <dbReference type="ChEBI" id="CHEBI:16526"/>
        <dbReference type="ChEBI" id="CHEBI:64479"/>
        <dbReference type="ChEBI" id="CHEBI:78449"/>
        <dbReference type="ChEBI" id="CHEBI:78776"/>
        <dbReference type="ChEBI" id="CHEBI:138651"/>
        <dbReference type="EC" id="2.3.1.41"/>
    </reaction>
    <physiologicalReaction direction="left-to-right" evidence="11">
        <dbReference type="Rhea" id="RHEA:22837"/>
    </physiologicalReaction>
</comment>
<evidence type="ECO:0000313" key="14">
    <source>
        <dbReference type="Proteomes" id="UP000298196"/>
    </source>
</evidence>
<evidence type="ECO:0000256" key="4">
    <source>
        <dbReference type="ARBA" id="ARBA00013191"/>
    </source>
</evidence>
<dbReference type="InterPro" id="IPR000794">
    <property type="entry name" value="Beta-ketoacyl_synthase"/>
</dbReference>
<evidence type="ECO:0000256" key="8">
    <source>
        <dbReference type="ARBA" id="ARBA00041620"/>
    </source>
</evidence>
<evidence type="ECO:0000256" key="6">
    <source>
        <dbReference type="ARBA" id="ARBA00023315"/>
    </source>
</evidence>
<keyword evidence="6 13" id="KW-0012">Acyltransferase</keyword>
<dbReference type="PANTHER" id="PTHR11712:SF306">
    <property type="entry name" value="3-OXOACYL-[ACYL-CARRIER-PROTEIN] SYNTHASE 1"/>
    <property type="match status" value="1"/>
</dbReference>
<comment type="subcellular location">
    <subcellularLocation>
        <location evidence="1">Cytoplasm</location>
    </subcellularLocation>
</comment>
<dbReference type="GO" id="GO:0005829">
    <property type="term" value="C:cytosol"/>
    <property type="evidence" value="ECO:0007669"/>
    <property type="project" value="TreeGrafter"/>
</dbReference>
<dbReference type="AlphaFoldDB" id="A0A4Z0LRD5"/>
<dbReference type="Pfam" id="PF00109">
    <property type="entry name" value="ketoacyl-synt"/>
    <property type="match status" value="1"/>
</dbReference>
<evidence type="ECO:0000259" key="12">
    <source>
        <dbReference type="Pfam" id="PF00109"/>
    </source>
</evidence>
<evidence type="ECO:0000256" key="2">
    <source>
        <dbReference type="ARBA" id="ARBA00005189"/>
    </source>
</evidence>
<evidence type="ECO:0000256" key="5">
    <source>
        <dbReference type="ARBA" id="ARBA00022679"/>
    </source>
</evidence>
<keyword evidence="14" id="KW-1185">Reference proteome</keyword>
<evidence type="ECO:0000256" key="7">
    <source>
        <dbReference type="ARBA" id="ARBA00039450"/>
    </source>
</evidence>
<dbReference type="GO" id="GO:0004315">
    <property type="term" value="F:3-oxoacyl-[acyl-carrier-protein] synthase activity"/>
    <property type="evidence" value="ECO:0007669"/>
    <property type="project" value="UniProtKB-EC"/>
</dbReference>
<accession>A0A4Z0LRD5</accession>
<comment type="subunit">
    <text evidence="3">Homodimer.</text>
</comment>
<dbReference type="Gene3D" id="3.40.47.10">
    <property type="match status" value="1"/>
</dbReference>
<reference evidence="13 14" key="1">
    <citation type="submission" date="2018-03" db="EMBL/GenBank/DDBJ databases">
        <title>Non-Typhoidal Salmonella genome sequencing and assembly.</title>
        <authorList>
            <person name="Matchawe C."/>
        </authorList>
    </citation>
    <scope>NUCLEOTIDE SEQUENCE [LARGE SCALE GENOMIC DNA]</scope>
    <source>
        <strain evidence="13 14">22sa</strain>
    </source>
</reference>
<dbReference type="InterPro" id="IPR016039">
    <property type="entry name" value="Thiolase-like"/>
</dbReference>
<proteinExistence type="predicted"/>
<evidence type="ECO:0000256" key="9">
    <source>
        <dbReference type="ARBA" id="ARBA00042143"/>
    </source>
</evidence>
<name>A0A4Z0LRD5_SALET</name>
<keyword evidence="5 13" id="KW-0808">Transferase</keyword>
<evidence type="ECO:0000256" key="3">
    <source>
        <dbReference type="ARBA" id="ARBA00011738"/>
    </source>
</evidence>
<comment type="caution">
    <text evidence="13">The sequence shown here is derived from an EMBL/GenBank/DDBJ whole genome shotgun (WGS) entry which is preliminary data.</text>
</comment>
<comment type="catalytic activity">
    <reaction evidence="10">
        <text>(3Z)-decenoyl-[ACP] + malonyl-[ACP] + H(+) = 3-oxo-(5Z)-dodecenoyl-[ACP] + holo-[ACP] + CO2</text>
        <dbReference type="Rhea" id="RHEA:54940"/>
        <dbReference type="Rhea" id="RHEA-COMP:9623"/>
        <dbReference type="Rhea" id="RHEA-COMP:9685"/>
        <dbReference type="Rhea" id="RHEA-COMP:9927"/>
        <dbReference type="Rhea" id="RHEA-COMP:14042"/>
        <dbReference type="ChEBI" id="CHEBI:15378"/>
        <dbReference type="ChEBI" id="CHEBI:16526"/>
        <dbReference type="ChEBI" id="CHEBI:64479"/>
        <dbReference type="ChEBI" id="CHEBI:78449"/>
        <dbReference type="ChEBI" id="CHEBI:78798"/>
        <dbReference type="ChEBI" id="CHEBI:138410"/>
    </reaction>
    <physiologicalReaction direction="left-to-right" evidence="10">
        <dbReference type="Rhea" id="RHEA:54941"/>
    </physiologicalReaction>
</comment>
<dbReference type="EC" id="2.3.1.41" evidence="4"/>
<dbReference type="PANTHER" id="PTHR11712">
    <property type="entry name" value="POLYKETIDE SYNTHASE-RELATED"/>
    <property type="match status" value="1"/>
</dbReference>